<feature type="chain" id="PRO_5032364799" description="Peptidase S1 domain-containing protein" evidence="8">
    <location>
        <begin position="21"/>
        <end position="765"/>
    </location>
</feature>
<dbReference type="Pfam" id="PF00089">
    <property type="entry name" value="Trypsin"/>
    <property type="match status" value="1"/>
</dbReference>
<dbReference type="GO" id="GO:0004252">
    <property type="term" value="F:serine-type endopeptidase activity"/>
    <property type="evidence" value="ECO:0007669"/>
    <property type="project" value="InterPro"/>
</dbReference>
<organism evidence="10 11">
    <name type="scientific">Rhynchophorus ferrugineus</name>
    <name type="common">Red palm weevil</name>
    <name type="synonym">Curculio ferrugineus</name>
    <dbReference type="NCBI Taxonomy" id="354439"/>
    <lineage>
        <taxon>Eukaryota</taxon>
        <taxon>Metazoa</taxon>
        <taxon>Ecdysozoa</taxon>
        <taxon>Arthropoda</taxon>
        <taxon>Hexapoda</taxon>
        <taxon>Insecta</taxon>
        <taxon>Pterygota</taxon>
        <taxon>Neoptera</taxon>
        <taxon>Endopterygota</taxon>
        <taxon>Coleoptera</taxon>
        <taxon>Polyphaga</taxon>
        <taxon>Cucujiformia</taxon>
        <taxon>Curculionidae</taxon>
        <taxon>Dryophthorinae</taxon>
        <taxon>Rhynchophorus</taxon>
    </lineage>
</organism>
<feature type="transmembrane region" description="Helical" evidence="7">
    <location>
        <begin position="733"/>
        <end position="754"/>
    </location>
</feature>
<dbReference type="InterPro" id="IPR009003">
    <property type="entry name" value="Peptidase_S1_PA"/>
</dbReference>
<keyword evidence="3" id="KW-0645">Protease</keyword>
<keyword evidence="8" id="KW-0732">Signal</keyword>
<evidence type="ECO:0000256" key="7">
    <source>
        <dbReference type="SAM" id="Phobius"/>
    </source>
</evidence>
<dbReference type="InterPro" id="IPR001314">
    <property type="entry name" value="Peptidase_S1A"/>
</dbReference>
<dbReference type="Gene3D" id="2.40.10.10">
    <property type="entry name" value="Trypsin-like serine proteases"/>
    <property type="match status" value="1"/>
</dbReference>
<dbReference type="Gene3D" id="1.10.287.70">
    <property type="match status" value="1"/>
</dbReference>
<evidence type="ECO:0000256" key="4">
    <source>
        <dbReference type="ARBA" id="ARBA00022801"/>
    </source>
</evidence>
<proteinExistence type="inferred from homology"/>
<evidence type="ECO:0000313" key="11">
    <source>
        <dbReference type="Proteomes" id="UP000625711"/>
    </source>
</evidence>
<dbReference type="PROSITE" id="PS00135">
    <property type="entry name" value="TRYPSIN_SER"/>
    <property type="match status" value="1"/>
</dbReference>
<feature type="transmembrane region" description="Helical" evidence="7">
    <location>
        <begin position="475"/>
        <end position="494"/>
    </location>
</feature>
<comment type="caution">
    <text evidence="10">The sequence shown here is derived from an EMBL/GenBank/DDBJ whole genome shotgun (WGS) entry which is preliminary data.</text>
</comment>
<evidence type="ECO:0000313" key="10">
    <source>
        <dbReference type="EMBL" id="KAF7285590.1"/>
    </source>
</evidence>
<dbReference type="GO" id="GO:0005576">
    <property type="term" value="C:extracellular region"/>
    <property type="evidence" value="ECO:0007669"/>
    <property type="project" value="UniProtKB-SubCell"/>
</dbReference>
<dbReference type="InterPro" id="IPR001254">
    <property type="entry name" value="Trypsin_dom"/>
</dbReference>
<evidence type="ECO:0000256" key="3">
    <source>
        <dbReference type="ARBA" id="ARBA00022670"/>
    </source>
</evidence>
<dbReference type="PANTHER" id="PTHR24276:SF98">
    <property type="entry name" value="FI18310P1-RELATED"/>
    <property type="match status" value="1"/>
</dbReference>
<feature type="domain" description="Peptidase S1" evidence="9">
    <location>
        <begin position="44"/>
        <end position="249"/>
    </location>
</feature>
<sequence length="765" mass="88819">MLIRTLIVMLTLSLIQSIMSQTHKIKIKYWTPKWKRPQKTDVRIFNGFPCSTQEFSFMVRIESEYQDHTVGFCGGSLIVNSPTGLTSRTSQQTFVHPEFNTDTFYNDIGLIMLSAPIPRSKEIDYVKIPTRPLPQNYKEHICNTTLVMGWGYKDETRKVPDMTDLQCAFIPSMPEEQCRSKLSTDDKDKMCAFSVHGKDACQGDSGGPLLCGSIQMGVVSWGISCGDGNHPGIYTRVDRHLEFIDSIISQNLSVLSQESPLRKVFVVGTEKSTLTLTIIEMNKLGLLQPQAVNIILMPFMSASMYPFLDEMYLYRTIILHPKSFVMKNYRGDPLSMDNISMIFDVDYYKSFGNNEVLRRPLKVSYTNLNFFTTFRNGGKGLEMLLLDIIAKKLSINITYEKREFTNRFTKISGDYYGPWLALSYKKFDVIIGAPFYTENAELDFDPTVIYFIDRLRIIVPKSKRIYLILGPFDQLVWRMYMWAILVGICINFLIEMTINTRNRRFWLHVEEILKILLEQGNIQFTKRWSKRILIGAFLLCILLFNSAGKGKIMYFLTGYHYDYQIDTLQEITDAGYKIALFEKLEFISLDASSEEYCKKNGVRCYQDDVFNSLQACKAYSSGKKVEKVAAIKPFTLVIHDTKQFLDKHWVPRIHFISKPLRTIHSKMFFTRGHPLFTVFNNNLLRCFSVGIVDKIRKMDYWMRIWQLISEKPSKCQTRQIVLGLDELKFIIHFYQNAVLVATVVFFLEILFFRISRWYAGRCSKF</sequence>
<keyword evidence="7" id="KW-0472">Membrane</keyword>
<feature type="transmembrane region" description="Helical" evidence="7">
    <location>
        <begin position="532"/>
        <end position="548"/>
    </location>
</feature>
<evidence type="ECO:0000256" key="5">
    <source>
        <dbReference type="ARBA" id="ARBA00022825"/>
    </source>
</evidence>
<name>A0A834ISM7_RHYFE</name>
<keyword evidence="6" id="KW-1015">Disulfide bond</keyword>
<evidence type="ECO:0000256" key="2">
    <source>
        <dbReference type="ARBA" id="ARBA00007664"/>
    </source>
</evidence>
<dbReference type="EMBL" id="JAACXV010000051">
    <property type="protein sequence ID" value="KAF7285590.1"/>
    <property type="molecule type" value="Genomic_DNA"/>
</dbReference>
<comment type="similarity">
    <text evidence="2">Belongs to the peptidase S1 family.</text>
</comment>
<keyword evidence="4" id="KW-0378">Hydrolase</keyword>
<dbReference type="CDD" id="cd00190">
    <property type="entry name" value="Tryp_SPc"/>
    <property type="match status" value="1"/>
</dbReference>
<keyword evidence="7" id="KW-1133">Transmembrane helix</keyword>
<dbReference type="InterPro" id="IPR043504">
    <property type="entry name" value="Peptidase_S1_PA_chymotrypsin"/>
</dbReference>
<dbReference type="SUPFAM" id="SSF53850">
    <property type="entry name" value="Periplasmic binding protein-like II"/>
    <property type="match status" value="1"/>
</dbReference>
<evidence type="ECO:0000256" key="6">
    <source>
        <dbReference type="ARBA" id="ARBA00023157"/>
    </source>
</evidence>
<reference evidence="10" key="1">
    <citation type="submission" date="2020-08" db="EMBL/GenBank/DDBJ databases">
        <title>Genome sequencing and assembly of the red palm weevil Rhynchophorus ferrugineus.</title>
        <authorList>
            <person name="Dias G.B."/>
            <person name="Bergman C.M."/>
            <person name="Manee M."/>
        </authorList>
    </citation>
    <scope>NUCLEOTIDE SEQUENCE</scope>
    <source>
        <strain evidence="10">AA-2017</strain>
        <tissue evidence="10">Whole larva</tissue>
    </source>
</reference>
<gene>
    <name evidence="10" type="ORF">GWI33_010499</name>
</gene>
<evidence type="ECO:0000256" key="1">
    <source>
        <dbReference type="ARBA" id="ARBA00004239"/>
    </source>
</evidence>
<keyword evidence="5" id="KW-0720">Serine protease</keyword>
<comment type="subcellular location">
    <subcellularLocation>
        <location evidence="1">Secreted</location>
        <location evidence="1">Extracellular space</location>
    </subcellularLocation>
</comment>
<dbReference type="SUPFAM" id="SSF50494">
    <property type="entry name" value="Trypsin-like serine proteases"/>
    <property type="match status" value="1"/>
</dbReference>
<dbReference type="OrthoDB" id="6430908at2759"/>
<dbReference type="Proteomes" id="UP000625711">
    <property type="component" value="Unassembled WGS sequence"/>
</dbReference>
<feature type="signal peptide" evidence="8">
    <location>
        <begin position="1"/>
        <end position="20"/>
    </location>
</feature>
<keyword evidence="7" id="KW-0812">Transmembrane</keyword>
<dbReference type="Gene3D" id="3.40.190.10">
    <property type="entry name" value="Periplasmic binding protein-like II"/>
    <property type="match status" value="1"/>
</dbReference>
<dbReference type="GO" id="GO:0006508">
    <property type="term" value="P:proteolysis"/>
    <property type="evidence" value="ECO:0007669"/>
    <property type="project" value="UniProtKB-KW"/>
</dbReference>
<dbReference type="PRINTS" id="PR00722">
    <property type="entry name" value="CHYMOTRYPSIN"/>
</dbReference>
<protein>
    <recommendedName>
        <fullName evidence="9">Peptidase S1 domain-containing protein</fullName>
    </recommendedName>
</protein>
<dbReference type="AlphaFoldDB" id="A0A834ISM7"/>
<accession>A0A834ISM7</accession>
<evidence type="ECO:0000256" key="8">
    <source>
        <dbReference type="SAM" id="SignalP"/>
    </source>
</evidence>
<dbReference type="PANTHER" id="PTHR24276">
    <property type="entry name" value="POLYSERASE-RELATED"/>
    <property type="match status" value="1"/>
</dbReference>
<keyword evidence="11" id="KW-1185">Reference proteome</keyword>
<evidence type="ECO:0000259" key="9">
    <source>
        <dbReference type="PROSITE" id="PS50240"/>
    </source>
</evidence>
<dbReference type="SMART" id="SM00020">
    <property type="entry name" value="Tryp_SPc"/>
    <property type="match status" value="1"/>
</dbReference>
<dbReference type="PROSITE" id="PS50240">
    <property type="entry name" value="TRYPSIN_DOM"/>
    <property type="match status" value="1"/>
</dbReference>
<dbReference type="FunFam" id="2.40.10.10:FF:000036">
    <property type="entry name" value="Trypsin beta"/>
    <property type="match status" value="1"/>
</dbReference>
<dbReference type="InterPro" id="IPR033116">
    <property type="entry name" value="TRYPSIN_SER"/>
</dbReference>
<dbReference type="InterPro" id="IPR050430">
    <property type="entry name" value="Peptidase_S1"/>
</dbReference>